<dbReference type="InterPro" id="IPR016040">
    <property type="entry name" value="NAD(P)-bd_dom"/>
</dbReference>
<organism evidence="2 3">
    <name type="scientific">Micropruina glycogenica</name>
    <dbReference type="NCBI Taxonomy" id="75385"/>
    <lineage>
        <taxon>Bacteria</taxon>
        <taxon>Bacillati</taxon>
        <taxon>Actinomycetota</taxon>
        <taxon>Actinomycetes</taxon>
        <taxon>Propionibacteriales</taxon>
        <taxon>Nocardioidaceae</taxon>
        <taxon>Micropruina</taxon>
    </lineage>
</organism>
<gene>
    <name evidence="2" type="ORF">MPLG2_3264</name>
</gene>
<dbReference type="PANTHER" id="PTHR43355">
    <property type="entry name" value="FLAVIN REDUCTASE (NADPH)"/>
    <property type="match status" value="1"/>
</dbReference>
<dbReference type="Gene3D" id="3.40.50.720">
    <property type="entry name" value="NAD(P)-binding Rossmann-like Domain"/>
    <property type="match status" value="1"/>
</dbReference>
<evidence type="ECO:0000259" key="1">
    <source>
        <dbReference type="Pfam" id="PF13460"/>
    </source>
</evidence>
<name>A0A2N9JJR7_9ACTN</name>
<dbReference type="InterPro" id="IPR036291">
    <property type="entry name" value="NAD(P)-bd_dom_sf"/>
</dbReference>
<dbReference type="AlphaFoldDB" id="A0A2N9JJR7"/>
<protein>
    <submittedName>
        <fullName evidence="2">NADH-flavin reductase</fullName>
    </submittedName>
</protein>
<proteinExistence type="predicted"/>
<evidence type="ECO:0000313" key="3">
    <source>
        <dbReference type="Proteomes" id="UP000238164"/>
    </source>
</evidence>
<dbReference type="Proteomes" id="UP000238164">
    <property type="component" value="Chromosome 1"/>
</dbReference>
<dbReference type="GO" id="GO:0016646">
    <property type="term" value="F:oxidoreductase activity, acting on the CH-NH group of donors, NAD or NADP as acceptor"/>
    <property type="evidence" value="ECO:0007669"/>
    <property type="project" value="TreeGrafter"/>
</dbReference>
<sequence>MASITVLGGTGYAGGHIVDEAAARGHRVTSWSRSLPERQVEGVTYRTGSVTDEVTLAEAVQGADVVILALSPRGPMAGEVEKVADALITRLTGTDTRLGVIGGAGSLQVAPGGPRLVDGDGFPDAFKAEALELTRVLTELRASDDSLDWFFLSPAANFGAYNPGERTGHYRVGGDVLLTDEQGTSAISGEDLAVAVVDEIEQPAHRRERFTVAY</sequence>
<accession>A0A2N9JJR7</accession>
<dbReference type="SUPFAM" id="SSF51735">
    <property type="entry name" value="NAD(P)-binding Rossmann-fold domains"/>
    <property type="match status" value="1"/>
</dbReference>
<dbReference type="EMBL" id="LT985188">
    <property type="protein sequence ID" value="SPD88294.1"/>
    <property type="molecule type" value="Genomic_DNA"/>
</dbReference>
<dbReference type="OrthoDB" id="3191258at2"/>
<evidence type="ECO:0000313" key="2">
    <source>
        <dbReference type="EMBL" id="SPD88294.1"/>
    </source>
</evidence>
<dbReference type="InterPro" id="IPR051606">
    <property type="entry name" value="Polyketide_Oxido-like"/>
</dbReference>
<reference evidence="2 3" key="1">
    <citation type="submission" date="2018-02" db="EMBL/GenBank/DDBJ databases">
        <authorList>
            <person name="Cohen D.B."/>
            <person name="Kent A.D."/>
        </authorList>
    </citation>
    <scope>NUCLEOTIDE SEQUENCE [LARGE SCALE GENOMIC DNA]</scope>
    <source>
        <strain evidence="2">1</strain>
    </source>
</reference>
<feature type="domain" description="NAD(P)-binding" evidence="1">
    <location>
        <begin position="8"/>
        <end position="203"/>
    </location>
</feature>
<dbReference type="KEGG" id="mgg:MPLG2_3264"/>
<dbReference type="Pfam" id="PF13460">
    <property type="entry name" value="NAD_binding_10"/>
    <property type="match status" value="1"/>
</dbReference>
<dbReference type="RefSeq" id="WP_105186834.1">
    <property type="nucleotide sequence ID" value="NZ_BAAAGO010000001.1"/>
</dbReference>
<keyword evidence="3" id="KW-1185">Reference proteome</keyword>
<dbReference type="PANTHER" id="PTHR43355:SF2">
    <property type="entry name" value="FLAVIN REDUCTASE (NADPH)"/>
    <property type="match status" value="1"/>
</dbReference>